<accession>A0ABQ9ZJ45</accession>
<sequence>MKRNAKNPLSTTLELKKKRDTAAGVNQSTRVSTAIVDRIRYPVAEIRPELMSAPPLDISQSKRQPPPATAAMYTHPLLMDSFCAGDVFQSATSKKKSNNKAGKQTQKRF</sequence>
<feature type="region of interest" description="Disordered" evidence="1">
    <location>
        <begin position="1"/>
        <end position="29"/>
    </location>
</feature>
<evidence type="ECO:0000313" key="3">
    <source>
        <dbReference type="Proteomes" id="UP001234178"/>
    </source>
</evidence>
<name>A0ABQ9ZJ45_9CRUS</name>
<keyword evidence="3" id="KW-1185">Reference proteome</keyword>
<reference evidence="2 3" key="1">
    <citation type="journal article" date="2023" name="Nucleic Acids Res.">
        <title>The hologenome of Daphnia magna reveals possible DNA methylation and microbiome-mediated evolution of the host genome.</title>
        <authorList>
            <person name="Chaturvedi A."/>
            <person name="Li X."/>
            <person name="Dhandapani V."/>
            <person name="Marshall H."/>
            <person name="Kissane S."/>
            <person name="Cuenca-Cambronero M."/>
            <person name="Asole G."/>
            <person name="Calvet F."/>
            <person name="Ruiz-Romero M."/>
            <person name="Marangio P."/>
            <person name="Guigo R."/>
            <person name="Rago D."/>
            <person name="Mirbahai L."/>
            <person name="Eastwood N."/>
            <person name="Colbourne J.K."/>
            <person name="Zhou J."/>
            <person name="Mallon E."/>
            <person name="Orsini L."/>
        </authorList>
    </citation>
    <scope>NUCLEOTIDE SEQUENCE [LARGE SCALE GENOMIC DNA]</scope>
    <source>
        <strain evidence="2">LRV0_1</strain>
    </source>
</reference>
<comment type="caution">
    <text evidence="2">The sequence shown here is derived from an EMBL/GenBank/DDBJ whole genome shotgun (WGS) entry which is preliminary data.</text>
</comment>
<organism evidence="2 3">
    <name type="scientific">Daphnia magna</name>
    <dbReference type="NCBI Taxonomy" id="35525"/>
    <lineage>
        <taxon>Eukaryota</taxon>
        <taxon>Metazoa</taxon>
        <taxon>Ecdysozoa</taxon>
        <taxon>Arthropoda</taxon>
        <taxon>Crustacea</taxon>
        <taxon>Branchiopoda</taxon>
        <taxon>Diplostraca</taxon>
        <taxon>Cladocera</taxon>
        <taxon>Anomopoda</taxon>
        <taxon>Daphniidae</taxon>
        <taxon>Daphnia</taxon>
    </lineage>
</organism>
<dbReference type="EMBL" id="JAOYFB010000004">
    <property type="protein sequence ID" value="KAK4012949.1"/>
    <property type="molecule type" value="Genomic_DNA"/>
</dbReference>
<evidence type="ECO:0000313" key="2">
    <source>
        <dbReference type="EMBL" id="KAK4012949.1"/>
    </source>
</evidence>
<gene>
    <name evidence="2" type="ORF">OUZ56_025197</name>
</gene>
<protein>
    <submittedName>
        <fullName evidence="2">Uncharacterized protein</fullName>
    </submittedName>
</protein>
<dbReference type="Proteomes" id="UP001234178">
    <property type="component" value="Unassembled WGS sequence"/>
</dbReference>
<evidence type="ECO:0000256" key="1">
    <source>
        <dbReference type="SAM" id="MobiDB-lite"/>
    </source>
</evidence>
<proteinExistence type="predicted"/>